<protein>
    <submittedName>
        <fullName evidence="1">Uncharacterized protein</fullName>
    </submittedName>
</protein>
<organism evidence="1 2">
    <name type="scientific">Glossina brevipalpis</name>
    <dbReference type="NCBI Taxonomy" id="37001"/>
    <lineage>
        <taxon>Eukaryota</taxon>
        <taxon>Metazoa</taxon>
        <taxon>Ecdysozoa</taxon>
        <taxon>Arthropoda</taxon>
        <taxon>Hexapoda</taxon>
        <taxon>Insecta</taxon>
        <taxon>Pterygota</taxon>
        <taxon>Neoptera</taxon>
        <taxon>Endopterygota</taxon>
        <taxon>Diptera</taxon>
        <taxon>Brachycera</taxon>
        <taxon>Muscomorpha</taxon>
        <taxon>Hippoboscoidea</taxon>
        <taxon>Glossinidae</taxon>
        <taxon>Glossina</taxon>
    </lineage>
</organism>
<accession>A0A1A9WYH6</accession>
<reference evidence="1" key="2">
    <citation type="submission" date="2020-05" db="UniProtKB">
        <authorList>
            <consortium name="EnsemblMetazoa"/>
        </authorList>
    </citation>
    <scope>IDENTIFICATION</scope>
    <source>
        <strain evidence="1">IAEA</strain>
    </source>
</reference>
<keyword evidence="2" id="KW-1185">Reference proteome</keyword>
<reference evidence="2" key="1">
    <citation type="submission" date="2014-03" db="EMBL/GenBank/DDBJ databases">
        <authorList>
            <person name="Aksoy S."/>
            <person name="Warren W."/>
            <person name="Wilson R.K."/>
        </authorList>
    </citation>
    <scope>NUCLEOTIDE SEQUENCE [LARGE SCALE GENOMIC DNA]</scope>
    <source>
        <strain evidence="2">IAEA</strain>
    </source>
</reference>
<dbReference type="EnsemblMetazoa" id="GBRI037301-RA">
    <property type="protein sequence ID" value="GBRI037301-PA"/>
    <property type="gene ID" value="GBRI037301"/>
</dbReference>
<name>A0A1A9WYH6_9MUSC</name>
<dbReference type="Proteomes" id="UP000091820">
    <property type="component" value="Unassembled WGS sequence"/>
</dbReference>
<proteinExistence type="predicted"/>
<evidence type="ECO:0000313" key="1">
    <source>
        <dbReference type="EnsemblMetazoa" id="GBRI037301-PA"/>
    </source>
</evidence>
<dbReference type="VEuPathDB" id="VectorBase:GBRI037301"/>
<dbReference type="AlphaFoldDB" id="A0A1A9WYH6"/>
<evidence type="ECO:0000313" key="2">
    <source>
        <dbReference type="Proteomes" id="UP000091820"/>
    </source>
</evidence>
<sequence length="179" mass="19830">MTGQGILDMRTTSQGMLDMRTTSTGILDIRTTSQEILHIRATNKVILGTRMTSKGILDMRTSSASLVVISFSRPRDFRLACLLCNKSISEAVLTVATCGFEARDAHGVARLSCDVKKPCCETLWPNFGCDMPNLDPRSINYFSSLAKTTGSYLFIKTNYMHYKSLANDKLNRTPHLVPA</sequence>